<dbReference type="PANTHER" id="PTHR11908">
    <property type="entry name" value="XANTHINE DEHYDROGENASE"/>
    <property type="match status" value="1"/>
</dbReference>
<dbReference type="PANTHER" id="PTHR11908:SF157">
    <property type="entry name" value="XANTHINE DEHYDROGENASE SUBUNIT D-RELATED"/>
    <property type="match status" value="1"/>
</dbReference>
<organism evidence="1 2">
    <name type="scientific">Pseudorhodoplanes sinuspersici</name>
    <dbReference type="NCBI Taxonomy" id="1235591"/>
    <lineage>
        <taxon>Bacteria</taxon>
        <taxon>Pseudomonadati</taxon>
        <taxon>Pseudomonadota</taxon>
        <taxon>Alphaproteobacteria</taxon>
        <taxon>Hyphomicrobiales</taxon>
        <taxon>Pseudorhodoplanes</taxon>
    </lineage>
</organism>
<proteinExistence type="predicted"/>
<accession>A0A1W6ZMA8</accession>
<dbReference type="GO" id="GO:0005506">
    <property type="term" value="F:iron ion binding"/>
    <property type="evidence" value="ECO:0007669"/>
    <property type="project" value="InterPro"/>
</dbReference>
<dbReference type="InterPro" id="IPR046867">
    <property type="entry name" value="AldOxase/xan_DH_MoCoBD2"/>
</dbReference>
<dbReference type="EMBL" id="CP021112">
    <property type="protein sequence ID" value="ARP98501.1"/>
    <property type="molecule type" value="Genomic_DNA"/>
</dbReference>
<dbReference type="SUPFAM" id="SSF54665">
    <property type="entry name" value="CO dehydrogenase molybdoprotein N-domain-like"/>
    <property type="match status" value="1"/>
</dbReference>
<dbReference type="STRING" id="1235591.CAK95_04920"/>
<keyword evidence="2" id="KW-1185">Reference proteome</keyword>
<dbReference type="KEGG" id="psin:CAK95_04920"/>
<dbReference type="SMART" id="SM01008">
    <property type="entry name" value="Ald_Xan_dh_C"/>
    <property type="match status" value="1"/>
</dbReference>
<dbReference type="OrthoDB" id="9758509at2"/>
<dbReference type="InterPro" id="IPR036856">
    <property type="entry name" value="Ald_Oxase/Xan_DH_a/b_sf"/>
</dbReference>
<protein>
    <submittedName>
        <fullName evidence="1">Uncharacterized protein</fullName>
    </submittedName>
</protein>
<reference evidence="1 2" key="1">
    <citation type="submission" date="2017-05" db="EMBL/GenBank/DDBJ databases">
        <title>Full genome sequence of Pseudorhodoplanes sinuspersici.</title>
        <authorList>
            <person name="Dastgheib S.M.M."/>
            <person name="Shavandi M."/>
            <person name="Tirandaz H."/>
        </authorList>
    </citation>
    <scope>NUCLEOTIDE SEQUENCE [LARGE SCALE GENOMIC DNA]</scope>
    <source>
        <strain evidence="1 2">RIPI110</strain>
    </source>
</reference>
<dbReference type="Pfam" id="PF01315">
    <property type="entry name" value="Ald_Xan_dh_C"/>
    <property type="match status" value="1"/>
</dbReference>
<dbReference type="Proteomes" id="UP000194137">
    <property type="component" value="Chromosome"/>
</dbReference>
<dbReference type="InterPro" id="IPR008274">
    <property type="entry name" value="AldOxase/xan_DH_MoCoBD1"/>
</dbReference>
<dbReference type="RefSeq" id="WP_086086924.1">
    <property type="nucleotide sequence ID" value="NZ_CP021112.1"/>
</dbReference>
<evidence type="ECO:0000313" key="1">
    <source>
        <dbReference type="EMBL" id="ARP98501.1"/>
    </source>
</evidence>
<dbReference type="Pfam" id="PF02738">
    <property type="entry name" value="MoCoBD_1"/>
    <property type="match status" value="1"/>
</dbReference>
<sequence>MHGVQETSRNDELPTEGNAKVTGAAVYTWDTALPRMLHGKLLRSPLPHARIRSIDTTEALAILGVVCIVTGDDVAPLAEQFYGVGLRDQPVIALDRVRFVGDPVAAIVAVDEATAFRAAQAIKVDYEPLPPLMTVEDALADDAPALFDGPTPGIPIPVGKGWSSVADPVRNVLCEYNFGYGDATAILDASDQVFTDTFAVTRINHFHLEPHVNIAHWNDGRLEMWSCNQDPFVIRGDIARIFGLPLHRVRIHTPLVGGGFGGKSYCKMEPLVALMARKAGAPVRLALSMDESILTLVKHPGRLTLTTGVDREGRLTARRADIVLDGGAYSDASALVAVKTGFRVGGGYHWQAIASRARIVRTTTVPSGSFRGFGGTQASFASERQIDLIARRLGEDPLTFRMRNLLDVDQPFAPNERGMDSDLSAGLQDVAERIGYSSKRQQGRGIGFAVGLKDAGGTGNHAQALVRVTQDGEVMVSAAVVDVGQGAASALCRIATDVLGLPLANATYAPIDTDHSPPDNGTHVSCGTLVTGRAIEQAAAEVRKQIETFAAERLDCDVSEIVLEGWTVRRGNVVHPLTPMVRKYYGGIGWEFIGRGAFKEPYDPDTPMGARNISWMPCWSVAEVSVDDETGRVTLHRLIVSADPGRALSREACHGQIEGAAMQALGQAMFEELRYRGAEPENATPLTYRVPKVRDLPAHFESVVAEHGMGFGPGGVKGIGEAGMLGIAAAIANAIQDATGASLTTMPFTPEKVLDALDQLRHVGDVPVVERS</sequence>
<dbReference type="SUPFAM" id="SSF56003">
    <property type="entry name" value="Molybdenum cofactor-binding domain"/>
    <property type="match status" value="1"/>
</dbReference>
<dbReference type="GO" id="GO:0016491">
    <property type="term" value="F:oxidoreductase activity"/>
    <property type="evidence" value="ECO:0007669"/>
    <property type="project" value="InterPro"/>
</dbReference>
<name>A0A1W6ZMA8_9HYPH</name>
<dbReference type="Gene3D" id="3.30.365.10">
    <property type="entry name" value="Aldehyde oxidase/xanthine dehydrogenase, molybdopterin binding domain"/>
    <property type="match status" value="4"/>
</dbReference>
<dbReference type="Gene3D" id="3.90.1170.50">
    <property type="entry name" value="Aldehyde oxidase/xanthine dehydrogenase, a/b hammerhead"/>
    <property type="match status" value="1"/>
</dbReference>
<dbReference type="InterPro" id="IPR037165">
    <property type="entry name" value="AldOxase/xan_DH_Mopterin-bd_sf"/>
</dbReference>
<dbReference type="Pfam" id="PF20256">
    <property type="entry name" value="MoCoBD_2"/>
    <property type="match status" value="1"/>
</dbReference>
<dbReference type="AlphaFoldDB" id="A0A1W6ZMA8"/>
<evidence type="ECO:0000313" key="2">
    <source>
        <dbReference type="Proteomes" id="UP000194137"/>
    </source>
</evidence>
<dbReference type="InterPro" id="IPR000674">
    <property type="entry name" value="Ald_Oxase/Xan_DH_a/b"/>
</dbReference>
<gene>
    <name evidence="1" type="ORF">CAK95_04920</name>
</gene>
<dbReference type="InterPro" id="IPR016208">
    <property type="entry name" value="Ald_Oxase/xanthine_DH-like"/>
</dbReference>